<evidence type="ECO:0000256" key="3">
    <source>
        <dbReference type="ARBA" id="ARBA00005043"/>
    </source>
</evidence>
<reference evidence="11" key="3">
    <citation type="submission" date="2025-09" db="UniProtKB">
        <authorList>
            <consortium name="Ensembl"/>
        </authorList>
    </citation>
    <scope>IDENTIFICATION</scope>
</reference>
<name>A0A4W5PT14_9TELE</name>
<reference evidence="12" key="1">
    <citation type="submission" date="2018-06" db="EMBL/GenBank/DDBJ databases">
        <title>Genome assembly of Danube salmon.</title>
        <authorList>
            <person name="Macqueen D.J."/>
            <person name="Gundappa M.K."/>
        </authorList>
    </citation>
    <scope>NUCLEOTIDE SEQUENCE [LARGE SCALE GENOMIC DNA]</scope>
</reference>
<dbReference type="STRING" id="62062.ENSHHUP00000067896"/>
<keyword evidence="6" id="KW-0963">Cytoplasm</keyword>
<evidence type="ECO:0000313" key="11">
    <source>
        <dbReference type="Ensembl" id="ENSHHUP00000067896.1"/>
    </source>
</evidence>
<evidence type="ECO:0000256" key="4">
    <source>
        <dbReference type="ARBA" id="ARBA00007573"/>
    </source>
</evidence>
<evidence type="ECO:0000256" key="1">
    <source>
        <dbReference type="ARBA" id="ARBA00004123"/>
    </source>
</evidence>
<dbReference type="GO" id="GO:0005737">
    <property type="term" value="C:cytoplasm"/>
    <property type="evidence" value="ECO:0007669"/>
    <property type="project" value="UniProtKB-SubCell"/>
</dbReference>
<dbReference type="UniPathway" id="UPA00988"/>
<keyword evidence="10" id="KW-0732">Signal</keyword>
<dbReference type="GO" id="GO:0008023">
    <property type="term" value="C:transcription elongation factor complex"/>
    <property type="evidence" value="ECO:0007669"/>
    <property type="project" value="TreeGrafter"/>
</dbReference>
<comment type="pathway">
    <text evidence="3">tRNA modification; 5-methoxycarbonylmethyl-2-thiouridine-tRNA biosynthesis.</text>
</comment>
<dbReference type="Pfam" id="PF05625">
    <property type="entry name" value="PAXNEB"/>
    <property type="match status" value="1"/>
</dbReference>
<protein>
    <recommendedName>
        <fullName evidence="5">Elongator complex protein 4</fullName>
    </recommendedName>
</protein>
<dbReference type="Proteomes" id="UP000314982">
    <property type="component" value="Unassembled WGS sequence"/>
</dbReference>
<evidence type="ECO:0000256" key="6">
    <source>
        <dbReference type="ARBA" id="ARBA00022490"/>
    </source>
</evidence>
<evidence type="ECO:0000256" key="8">
    <source>
        <dbReference type="ARBA" id="ARBA00023242"/>
    </source>
</evidence>
<feature type="signal peptide" evidence="10">
    <location>
        <begin position="1"/>
        <end position="21"/>
    </location>
</feature>
<accession>A0A4W5PT14</accession>
<dbReference type="PANTHER" id="PTHR12896">
    <property type="entry name" value="PAX6 NEIGHBOR PROTEIN PAXNEB"/>
    <property type="match status" value="1"/>
</dbReference>
<keyword evidence="8" id="KW-0539">Nucleus</keyword>
<dbReference type="Gene3D" id="3.40.50.300">
    <property type="entry name" value="P-loop containing nucleotide triphosphate hydrolases"/>
    <property type="match status" value="1"/>
</dbReference>
<evidence type="ECO:0000256" key="5">
    <source>
        <dbReference type="ARBA" id="ARBA00020265"/>
    </source>
</evidence>
<dbReference type="AlphaFoldDB" id="A0A4W5PT14"/>
<dbReference type="GO" id="GO:0002098">
    <property type="term" value="P:tRNA wobble uridine modification"/>
    <property type="evidence" value="ECO:0007669"/>
    <property type="project" value="InterPro"/>
</dbReference>
<dbReference type="GO" id="GO:0033588">
    <property type="term" value="C:elongator holoenzyme complex"/>
    <property type="evidence" value="ECO:0007669"/>
    <property type="project" value="InterPro"/>
</dbReference>
<comment type="subcellular location">
    <subcellularLocation>
        <location evidence="2">Cytoplasm</location>
    </subcellularLocation>
    <subcellularLocation>
        <location evidence="1">Nucleus</location>
    </subcellularLocation>
</comment>
<comment type="function">
    <text evidence="9">Component of the elongator complex which is required for multiple tRNA modifications, including mcm5U (5-methoxycarbonylmethyl uridine), mcm5s2U (5-methoxycarbonylmethyl-2-thiouridine), and ncm5U (5-carbamoylmethyl uridine). The elongator complex catalyzes the formation of carboxymethyluridine in the wobble base at position 34 in tRNAs.</text>
</comment>
<dbReference type="PANTHER" id="PTHR12896:SF1">
    <property type="entry name" value="ELONGATOR COMPLEX PROTEIN 4"/>
    <property type="match status" value="1"/>
</dbReference>
<evidence type="ECO:0000256" key="10">
    <source>
        <dbReference type="SAM" id="SignalP"/>
    </source>
</evidence>
<feature type="chain" id="PRO_5021357716" description="Elongator complex protein 4" evidence="10">
    <location>
        <begin position="22"/>
        <end position="102"/>
    </location>
</feature>
<dbReference type="InterPro" id="IPR027417">
    <property type="entry name" value="P-loop_NTPase"/>
</dbReference>
<dbReference type="Ensembl" id="ENSHHUT00000070176.1">
    <property type="protein sequence ID" value="ENSHHUP00000067896.1"/>
    <property type="gene ID" value="ENSHHUG00000040028.1"/>
</dbReference>
<keyword evidence="12" id="KW-1185">Reference proteome</keyword>
<sequence>MHPWMMCTLSFIQIGYPLSSSLPGLLDVRQLPYLNCLVCDLPDNKDLAFKLKRKQFTIERLHLPPDLSETVSRVSRGELTGTAMVGSSGCGSGSTGNKHLDF</sequence>
<reference evidence="11" key="2">
    <citation type="submission" date="2025-08" db="UniProtKB">
        <authorList>
            <consortium name="Ensembl"/>
        </authorList>
    </citation>
    <scope>IDENTIFICATION</scope>
</reference>
<evidence type="ECO:0000256" key="2">
    <source>
        <dbReference type="ARBA" id="ARBA00004496"/>
    </source>
</evidence>
<evidence type="ECO:0000256" key="9">
    <source>
        <dbReference type="ARBA" id="ARBA00045238"/>
    </source>
</evidence>
<comment type="similarity">
    <text evidence="4">Belongs to the ELP4 family.</text>
</comment>
<evidence type="ECO:0000256" key="7">
    <source>
        <dbReference type="ARBA" id="ARBA00022694"/>
    </source>
</evidence>
<dbReference type="InterPro" id="IPR008728">
    <property type="entry name" value="Elongator_complex_protein_4"/>
</dbReference>
<evidence type="ECO:0000313" key="12">
    <source>
        <dbReference type="Proteomes" id="UP000314982"/>
    </source>
</evidence>
<organism evidence="11 12">
    <name type="scientific">Hucho hucho</name>
    <name type="common">huchen</name>
    <dbReference type="NCBI Taxonomy" id="62062"/>
    <lineage>
        <taxon>Eukaryota</taxon>
        <taxon>Metazoa</taxon>
        <taxon>Chordata</taxon>
        <taxon>Craniata</taxon>
        <taxon>Vertebrata</taxon>
        <taxon>Euteleostomi</taxon>
        <taxon>Actinopterygii</taxon>
        <taxon>Neopterygii</taxon>
        <taxon>Teleostei</taxon>
        <taxon>Protacanthopterygii</taxon>
        <taxon>Salmoniformes</taxon>
        <taxon>Salmonidae</taxon>
        <taxon>Salmoninae</taxon>
        <taxon>Hucho</taxon>
    </lineage>
</organism>
<proteinExistence type="inferred from homology"/>
<keyword evidence="7" id="KW-0819">tRNA processing</keyword>